<feature type="compositionally biased region" description="Basic residues" evidence="5">
    <location>
        <begin position="13"/>
        <end position="25"/>
    </location>
</feature>
<evidence type="ECO:0000256" key="4">
    <source>
        <dbReference type="ARBA" id="ARBA00022842"/>
    </source>
</evidence>
<accession>H0E4R8</accession>
<dbReference type="Gene3D" id="3.40.50.1000">
    <property type="entry name" value="HAD superfamily/HAD-like"/>
    <property type="match status" value="1"/>
</dbReference>
<dbReference type="EC" id="3.1.3.3" evidence="6"/>
<dbReference type="Pfam" id="PF12710">
    <property type="entry name" value="HAD"/>
    <property type="match status" value="1"/>
</dbReference>
<proteinExistence type="inferred from homology"/>
<dbReference type="InterPro" id="IPR023214">
    <property type="entry name" value="HAD_sf"/>
</dbReference>
<dbReference type="InterPro" id="IPR006385">
    <property type="entry name" value="HAD_hydro_SerB1"/>
</dbReference>
<dbReference type="NCBIfam" id="TIGR01490">
    <property type="entry name" value="HAD-SF-IB-hyp1"/>
    <property type="match status" value="1"/>
</dbReference>
<feature type="region of interest" description="Disordered" evidence="5">
    <location>
        <begin position="1"/>
        <end position="47"/>
    </location>
</feature>
<dbReference type="InterPro" id="IPR050582">
    <property type="entry name" value="HAD-like_SerB"/>
</dbReference>
<dbReference type="SUPFAM" id="SSF56784">
    <property type="entry name" value="HAD-like"/>
    <property type="match status" value="1"/>
</dbReference>
<keyword evidence="3 6" id="KW-0378">Hydrolase</keyword>
<keyword evidence="4" id="KW-0460">Magnesium</keyword>
<dbReference type="Gene3D" id="1.20.1440.100">
    <property type="entry name" value="SG protein - dephosphorylation function"/>
    <property type="match status" value="1"/>
</dbReference>
<name>H0E4R8_9ACTN</name>
<dbReference type="EMBL" id="AGUD01000116">
    <property type="protein sequence ID" value="EHN11328.1"/>
    <property type="molecule type" value="Genomic_DNA"/>
</dbReference>
<keyword evidence="7" id="KW-1185">Reference proteome</keyword>
<protein>
    <submittedName>
        <fullName evidence="6">Phosphoserine phosphatase</fullName>
        <ecNumber evidence="6">3.1.3.3</ecNumber>
    </submittedName>
</protein>
<dbReference type="GO" id="GO:0016787">
    <property type="term" value="F:hydrolase activity"/>
    <property type="evidence" value="ECO:0007669"/>
    <property type="project" value="UniProtKB-KW"/>
</dbReference>
<comment type="similarity">
    <text evidence="1">Belongs to the HAD-like hydrolase superfamily. SerB family.</text>
</comment>
<evidence type="ECO:0000256" key="2">
    <source>
        <dbReference type="ARBA" id="ARBA00022723"/>
    </source>
</evidence>
<dbReference type="AlphaFoldDB" id="H0E4R8"/>
<evidence type="ECO:0000256" key="1">
    <source>
        <dbReference type="ARBA" id="ARBA00009184"/>
    </source>
</evidence>
<dbReference type="PATRIC" id="fig|1097667.3.peg.1782"/>
<dbReference type="PANTHER" id="PTHR43344:SF13">
    <property type="entry name" value="PHOSPHATASE RV3661-RELATED"/>
    <property type="match status" value="1"/>
</dbReference>
<dbReference type="CDD" id="cd02612">
    <property type="entry name" value="HAD_PGPPase"/>
    <property type="match status" value="1"/>
</dbReference>
<organism evidence="6 7">
    <name type="scientific">Patulibacter medicamentivorans</name>
    <dbReference type="NCBI Taxonomy" id="1097667"/>
    <lineage>
        <taxon>Bacteria</taxon>
        <taxon>Bacillati</taxon>
        <taxon>Actinomycetota</taxon>
        <taxon>Thermoleophilia</taxon>
        <taxon>Solirubrobacterales</taxon>
        <taxon>Patulibacteraceae</taxon>
        <taxon>Patulibacter</taxon>
    </lineage>
</organism>
<sequence>MAAAGPLSPRAGQHVHRRSTARRRPVATLDRVSDVVPPEPPADPEATVVPAPAPGLRAAAFFDLDKTLVAGSSAFYWARAAAAHGLISRRRLAADGWENLKFRIRGSTDQSTRKVWERVGEFLAGQRVRDFERLSPRVLAGVLPRLYPEMLAIAWEHQDEGRPIYVVTASSQETAAMIADVLFFDGALGAPLEAVDGRYTGRLSGPMTYREGKVEAMRELAERDGIDLAASWAYSDSESDLPMLRAVGHPVAVNPDRDLARVARQEGWEVIRLERLATHLKTAAALVAVGALGGLGRAATAGRPSGGTGRRRG</sequence>
<evidence type="ECO:0000313" key="7">
    <source>
        <dbReference type="Proteomes" id="UP000005143"/>
    </source>
</evidence>
<keyword evidence="2" id="KW-0479">Metal-binding</keyword>
<dbReference type="PANTHER" id="PTHR43344">
    <property type="entry name" value="PHOSPHOSERINE PHOSPHATASE"/>
    <property type="match status" value="1"/>
</dbReference>
<gene>
    <name evidence="6" type="ORF">PAI11_17990</name>
</gene>
<evidence type="ECO:0000256" key="3">
    <source>
        <dbReference type="ARBA" id="ARBA00022801"/>
    </source>
</evidence>
<dbReference type="Proteomes" id="UP000005143">
    <property type="component" value="Unassembled WGS sequence"/>
</dbReference>
<dbReference type="NCBIfam" id="TIGR01488">
    <property type="entry name" value="HAD-SF-IB"/>
    <property type="match status" value="1"/>
</dbReference>
<evidence type="ECO:0000256" key="5">
    <source>
        <dbReference type="SAM" id="MobiDB-lite"/>
    </source>
</evidence>
<dbReference type="InterPro" id="IPR036412">
    <property type="entry name" value="HAD-like_sf"/>
</dbReference>
<evidence type="ECO:0000313" key="6">
    <source>
        <dbReference type="EMBL" id="EHN11328.1"/>
    </source>
</evidence>
<dbReference type="GO" id="GO:0046872">
    <property type="term" value="F:metal ion binding"/>
    <property type="evidence" value="ECO:0007669"/>
    <property type="project" value="UniProtKB-KW"/>
</dbReference>
<comment type="caution">
    <text evidence="6">The sequence shown here is derived from an EMBL/GenBank/DDBJ whole genome shotgun (WGS) entry which is preliminary data.</text>
</comment>
<reference evidence="6 7" key="1">
    <citation type="journal article" date="2013" name="Biodegradation">
        <title>Quantitative proteomic analysis of ibuprofen-degrading Patulibacter sp. strain I11.</title>
        <authorList>
            <person name="Almeida B."/>
            <person name="Kjeldal H."/>
            <person name="Lolas I."/>
            <person name="Knudsen A.D."/>
            <person name="Carvalho G."/>
            <person name="Nielsen K.L."/>
            <person name="Barreto Crespo M.T."/>
            <person name="Stensballe A."/>
            <person name="Nielsen J.L."/>
        </authorList>
    </citation>
    <scope>NUCLEOTIDE SEQUENCE [LARGE SCALE GENOMIC DNA]</scope>
    <source>
        <strain evidence="6 7">I11</strain>
    </source>
</reference>